<evidence type="ECO:0000256" key="6">
    <source>
        <dbReference type="ARBA" id="ARBA00022918"/>
    </source>
</evidence>
<evidence type="ECO:0000256" key="3">
    <source>
        <dbReference type="ARBA" id="ARBA00022722"/>
    </source>
</evidence>
<evidence type="ECO:0000313" key="8">
    <source>
        <dbReference type="EMBL" id="KAL0883826.1"/>
    </source>
</evidence>
<gene>
    <name evidence="8" type="ORF">ABMA27_015913</name>
</gene>
<evidence type="ECO:0000313" key="9">
    <source>
        <dbReference type="Proteomes" id="UP001549920"/>
    </source>
</evidence>
<keyword evidence="4" id="KW-0255">Endonuclease</keyword>
<dbReference type="CDD" id="cd09275">
    <property type="entry name" value="RNase_HI_RT_DIRS1"/>
    <property type="match status" value="1"/>
</dbReference>
<keyword evidence="1" id="KW-0808">Transferase</keyword>
<dbReference type="Gene3D" id="3.30.70.270">
    <property type="match status" value="1"/>
</dbReference>
<dbReference type="InterPro" id="IPR041373">
    <property type="entry name" value="RT_RNaseH"/>
</dbReference>
<dbReference type="PANTHER" id="PTHR33050">
    <property type="entry name" value="REVERSE TRANSCRIPTASE DOMAIN-CONTAINING PROTEIN"/>
    <property type="match status" value="1"/>
</dbReference>
<keyword evidence="9" id="KW-1185">Reference proteome</keyword>
<keyword evidence="5" id="KW-0378">Hydrolase</keyword>
<dbReference type="Proteomes" id="UP001549920">
    <property type="component" value="Unassembled WGS sequence"/>
</dbReference>
<dbReference type="InterPro" id="IPR036397">
    <property type="entry name" value="RNaseH_sf"/>
</dbReference>
<keyword evidence="3" id="KW-0540">Nuclease</keyword>
<keyword evidence="2" id="KW-0548">Nucleotidyltransferase</keyword>
<reference evidence="8 9" key="1">
    <citation type="submission" date="2024-06" db="EMBL/GenBank/DDBJ databases">
        <title>A chromosome-level genome assembly of beet webworm, Loxostege sticticalis.</title>
        <authorList>
            <person name="Zhang Y."/>
        </authorList>
    </citation>
    <scope>NUCLEOTIDE SEQUENCE [LARGE SCALE GENOMIC DNA]</scope>
    <source>
        <strain evidence="8">AQ026</strain>
        <tissue evidence="8">Whole body</tissue>
    </source>
</reference>
<evidence type="ECO:0000259" key="7">
    <source>
        <dbReference type="PROSITE" id="PS50878"/>
    </source>
</evidence>
<evidence type="ECO:0000256" key="5">
    <source>
        <dbReference type="ARBA" id="ARBA00022801"/>
    </source>
</evidence>
<comment type="caution">
    <text evidence="8">The sequence shown here is derived from an EMBL/GenBank/DDBJ whole genome shotgun (WGS) entry which is preliminary data.</text>
</comment>
<dbReference type="Pfam" id="PF17917">
    <property type="entry name" value="RT_RNaseH"/>
    <property type="match status" value="1"/>
</dbReference>
<dbReference type="Gene3D" id="3.30.420.10">
    <property type="entry name" value="Ribonuclease H-like superfamily/Ribonuclease H"/>
    <property type="match status" value="1"/>
</dbReference>
<dbReference type="InterPro" id="IPR043502">
    <property type="entry name" value="DNA/RNA_pol_sf"/>
</dbReference>
<keyword evidence="6" id="KW-0695">RNA-directed DNA polymerase</keyword>
<dbReference type="SUPFAM" id="SSF56672">
    <property type="entry name" value="DNA/RNA polymerases"/>
    <property type="match status" value="1"/>
</dbReference>
<dbReference type="CDD" id="cd03714">
    <property type="entry name" value="RT_DIRS1"/>
    <property type="match status" value="1"/>
</dbReference>
<evidence type="ECO:0000256" key="4">
    <source>
        <dbReference type="ARBA" id="ARBA00022759"/>
    </source>
</evidence>
<protein>
    <recommendedName>
        <fullName evidence="7">Reverse transcriptase domain-containing protein</fullName>
    </recommendedName>
</protein>
<dbReference type="EMBL" id="JBEUOH010000008">
    <property type="protein sequence ID" value="KAL0883826.1"/>
    <property type="molecule type" value="Genomic_DNA"/>
</dbReference>
<sequence length="577" mass="66694">MEKYATQPSPAMTQTIQDLLNQDIIRPVTERTPSFISKLFLRKKSNGTMRPIFDLRELNKFVKTKHFRLISHSVVPEFLQPGDWMIKLDISQAYFHVPMARSHRVFLRISFQGELYEMTCLPFGLSSAPHIFASVTCWVAETLRAKGCRVLVYLDDFLLVHQDHSKLCLQAAEAVRHLENLGWIVNYQKSILTPTQDLEYLGIRWVTSTNTMALPGDKVSSLNMCLDQYSQMKQIKLRQLQSLLGQLNFANFVIPRGRLHCRHLQLFLHQFDKKRPRQTQPIPELVHREITWWRKNTEQSIPIHIQPASHFMASDASDQGWGAQIDGDLIAGTWSKQQKRWHSNKKELFAVIAALKRKANELRNTHVLIQSDNRTLISYIRKEGGTRSIALLDLTFQLLDLTDRFKITLSAFYLPGRYNIIADRLSRGKQPAEWHLLPQATAEVFQKWGHPEIDLFASQETAVVPNYVSIDCRDRSANYTDAFSRPWRYQLAWVFPPPNMIPRVLMHLNQAKGTYLIVAPEWPQAFWLQDLKSRCLDHPHEIQNLSECLIDMTTSLPPPQVQSLSLKVWKTGGGEKN</sequence>
<evidence type="ECO:0000256" key="2">
    <source>
        <dbReference type="ARBA" id="ARBA00022695"/>
    </source>
</evidence>
<dbReference type="InterPro" id="IPR043128">
    <property type="entry name" value="Rev_trsase/Diguanyl_cyclase"/>
</dbReference>
<organism evidence="8 9">
    <name type="scientific">Loxostege sticticalis</name>
    <name type="common">Beet webworm moth</name>
    <dbReference type="NCBI Taxonomy" id="481309"/>
    <lineage>
        <taxon>Eukaryota</taxon>
        <taxon>Metazoa</taxon>
        <taxon>Ecdysozoa</taxon>
        <taxon>Arthropoda</taxon>
        <taxon>Hexapoda</taxon>
        <taxon>Insecta</taxon>
        <taxon>Pterygota</taxon>
        <taxon>Neoptera</taxon>
        <taxon>Endopterygota</taxon>
        <taxon>Lepidoptera</taxon>
        <taxon>Glossata</taxon>
        <taxon>Ditrysia</taxon>
        <taxon>Pyraloidea</taxon>
        <taxon>Crambidae</taxon>
        <taxon>Pyraustinae</taxon>
        <taxon>Loxostege</taxon>
    </lineage>
</organism>
<dbReference type="PROSITE" id="PS50878">
    <property type="entry name" value="RT_POL"/>
    <property type="match status" value="1"/>
</dbReference>
<evidence type="ECO:0000256" key="1">
    <source>
        <dbReference type="ARBA" id="ARBA00022679"/>
    </source>
</evidence>
<dbReference type="PANTHER" id="PTHR33050:SF7">
    <property type="entry name" value="RIBONUCLEASE H"/>
    <property type="match status" value="1"/>
</dbReference>
<dbReference type="InterPro" id="IPR052055">
    <property type="entry name" value="Hepadnavirus_pol/RT"/>
</dbReference>
<dbReference type="Gene3D" id="3.10.10.10">
    <property type="entry name" value="HIV Type 1 Reverse Transcriptase, subunit A, domain 1"/>
    <property type="match status" value="1"/>
</dbReference>
<dbReference type="InterPro" id="IPR000477">
    <property type="entry name" value="RT_dom"/>
</dbReference>
<name>A0ABR3I4U9_LOXSC</name>
<accession>A0ABR3I4U9</accession>
<proteinExistence type="predicted"/>
<feature type="domain" description="Reverse transcriptase" evidence="7">
    <location>
        <begin position="23"/>
        <end position="205"/>
    </location>
</feature>
<dbReference type="Pfam" id="PF00078">
    <property type="entry name" value="RVT_1"/>
    <property type="match status" value="1"/>
</dbReference>